<dbReference type="Gene3D" id="2.130.10.10">
    <property type="entry name" value="YVTN repeat-like/Quinoprotein amine dehydrogenase"/>
    <property type="match status" value="1"/>
</dbReference>
<dbReference type="EMBL" id="JASPKZ010000037">
    <property type="protein sequence ID" value="KAJ9601080.1"/>
    <property type="molecule type" value="Genomic_DNA"/>
</dbReference>
<comment type="caution">
    <text evidence="1">The sequence shown here is derived from an EMBL/GenBank/DDBJ whole genome shotgun (WGS) entry which is preliminary data.</text>
</comment>
<dbReference type="AlphaFoldDB" id="A0AAD8ALU0"/>
<dbReference type="Proteomes" id="UP001233999">
    <property type="component" value="Unassembled WGS sequence"/>
</dbReference>
<protein>
    <submittedName>
        <fullName evidence="1">Uncharacterized protein</fullName>
    </submittedName>
</protein>
<dbReference type="InterPro" id="IPR015943">
    <property type="entry name" value="WD40/YVTN_repeat-like_dom_sf"/>
</dbReference>
<sequence length="281" mass="32045">ILTDSQEKLNLKFVVSTSVDRTIRISRLNCEYIEEDDNPNSIILREHNSITLSVKVNADMFAVLSQDETISVWQLKFLAESIIPTVTLCHKIRLIGNRIGAIDIYGTNVIQVSAITDKGVLAAVYSRAGGKSYKLLPQDICHFSNLKEWDSIDGRIVDIFLWRFGISFILTDQHYMYVGLKGIYLIKYNTMPYLNSYPVTVLLYGDILLLGMESGSLYMYYLKDVADLITLDLKAYIWKYDVLSLEPIIGLDITETDDAPKIIAVTEEDIFCFTFLPPWLR</sequence>
<name>A0AAD8ALU0_DIPPU</name>
<feature type="non-terminal residue" evidence="1">
    <location>
        <position position="1"/>
    </location>
</feature>
<evidence type="ECO:0000313" key="2">
    <source>
        <dbReference type="Proteomes" id="UP001233999"/>
    </source>
</evidence>
<dbReference type="SUPFAM" id="SSF50978">
    <property type="entry name" value="WD40 repeat-like"/>
    <property type="match status" value="1"/>
</dbReference>
<reference evidence="1" key="2">
    <citation type="submission" date="2023-05" db="EMBL/GenBank/DDBJ databases">
        <authorList>
            <person name="Fouks B."/>
        </authorList>
    </citation>
    <scope>NUCLEOTIDE SEQUENCE</scope>
    <source>
        <strain evidence="1">Stay&amp;Tobe</strain>
        <tissue evidence="1">Testes</tissue>
    </source>
</reference>
<gene>
    <name evidence="1" type="ORF">L9F63_000815</name>
</gene>
<reference evidence="1" key="1">
    <citation type="journal article" date="2023" name="IScience">
        <title>Live-bearing cockroach genome reveals convergent evolutionary mechanisms linked to viviparity in insects and beyond.</title>
        <authorList>
            <person name="Fouks B."/>
            <person name="Harrison M.C."/>
            <person name="Mikhailova A.A."/>
            <person name="Marchal E."/>
            <person name="English S."/>
            <person name="Carruthers M."/>
            <person name="Jennings E.C."/>
            <person name="Chiamaka E.L."/>
            <person name="Frigard R.A."/>
            <person name="Pippel M."/>
            <person name="Attardo G.M."/>
            <person name="Benoit J.B."/>
            <person name="Bornberg-Bauer E."/>
            <person name="Tobe S.S."/>
        </authorList>
    </citation>
    <scope>NUCLEOTIDE SEQUENCE</scope>
    <source>
        <strain evidence="1">Stay&amp;Tobe</strain>
    </source>
</reference>
<dbReference type="InterPro" id="IPR036322">
    <property type="entry name" value="WD40_repeat_dom_sf"/>
</dbReference>
<evidence type="ECO:0000313" key="1">
    <source>
        <dbReference type="EMBL" id="KAJ9601080.1"/>
    </source>
</evidence>
<proteinExistence type="predicted"/>
<keyword evidence="2" id="KW-1185">Reference proteome</keyword>
<accession>A0AAD8ALU0</accession>
<organism evidence="1 2">
    <name type="scientific">Diploptera punctata</name>
    <name type="common">Pacific beetle cockroach</name>
    <dbReference type="NCBI Taxonomy" id="6984"/>
    <lineage>
        <taxon>Eukaryota</taxon>
        <taxon>Metazoa</taxon>
        <taxon>Ecdysozoa</taxon>
        <taxon>Arthropoda</taxon>
        <taxon>Hexapoda</taxon>
        <taxon>Insecta</taxon>
        <taxon>Pterygota</taxon>
        <taxon>Neoptera</taxon>
        <taxon>Polyneoptera</taxon>
        <taxon>Dictyoptera</taxon>
        <taxon>Blattodea</taxon>
        <taxon>Blaberoidea</taxon>
        <taxon>Blaberidae</taxon>
        <taxon>Diplopterinae</taxon>
        <taxon>Diploptera</taxon>
    </lineage>
</organism>